<comment type="caution">
    <text evidence="6">The sequence shown here is derived from an EMBL/GenBank/DDBJ whole genome shotgun (WGS) entry which is preliminary data.</text>
</comment>
<dbReference type="InterPro" id="IPR017871">
    <property type="entry name" value="ABC_transporter-like_CS"/>
</dbReference>
<dbReference type="SUPFAM" id="SSF52540">
    <property type="entry name" value="P-loop containing nucleoside triphosphate hydrolases"/>
    <property type="match status" value="2"/>
</dbReference>
<evidence type="ECO:0000313" key="6">
    <source>
        <dbReference type="EMBL" id="GIF20353.1"/>
    </source>
</evidence>
<dbReference type="PROSITE" id="PS00211">
    <property type="entry name" value="ABC_TRANSPORTER_1"/>
    <property type="match status" value="1"/>
</dbReference>
<dbReference type="EMBL" id="BOMY01000022">
    <property type="protein sequence ID" value="GIF20353.1"/>
    <property type="molecule type" value="Genomic_DNA"/>
</dbReference>
<evidence type="ECO:0000256" key="2">
    <source>
        <dbReference type="ARBA" id="ARBA00022737"/>
    </source>
</evidence>
<keyword evidence="1" id="KW-0813">Transport</keyword>
<dbReference type="Proteomes" id="UP000623608">
    <property type="component" value="Unassembled WGS sequence"/>
</dbReference>
<dbReference type="GO" id="GO:0016887">
    <property type="term" value="F:ATP hydrolysis activity"/>
    <property type="evidence" value="ECO:0007669"/>
    <property type="project" value="InterPro"/>
</dbReference>
<dbReference type="PANTHER" id="PTHR43790">
    <property type="entry name" value="CARBOHYDRATE TRANSPORT ATP-BINDING PROTEIN MG119-RELATED"/>
    <property type="match status" value="1"/>
</dbReference>
<name>A0A919NLF8_9ACTN</name>
<keyword evidence="2" id="KW-0677">Repeat</keyword>
<dbReference type="AlphaFoldDB" id="A0A919NLF8"/>
<dbReference type="PROSITE" id="PS50893">
    <property type="entry name" value="ABC_TRANSPORTER_2"/>
    <property type="match status" value="2"/>
</dbReference>
<keyword evidence="4 6" id="KW-0067">ATP-binding</keyword>
<dbReference type="PANTHER" id="PTHR43790:SF9">
    <property type="entry name" value="GALACTOFURANOSE TRANSPORTER ATP-BINDING PROTEIN YTFR"/>
    <property type="match status" value="1"/>
</dbReference>
<dbReference type="InterPro" id="IPR027417">
    <property type="entry name" value="P-loop_NTPase"/>
</dbReference>
<evidence type="ECO:0000259" key="5">
    <source>
        <dbReference type="PROSITE" id="PS50893"/>
    </source>
</evidence>
<organism evidence="6 7">
    <name type="scientific">Paractinoplanes tereljensis</name>
    <dbReference type="NCBI Taxonomy" id="571912"/>
    <lineage>
        <taxon>Bacteria</taxon>
        <taxon>Bacillati</taxon>
        <taxon>Actinomycetota</taxon>
        <taxon>Actinomycetes</taxon>
        <taxon>Micromonosporales</taxon>
        <taxon>Micromonosporaceae</taxon>
        <taxon>Paractinoplanes</taxon>
    </lineage>
</organism>
<dbReference type="SMART" id="SM00382">
    <property type="entry name" value="AAA"/>
    <property type="match status" value="2"/>
</dbReference>
<evidence type="ECO:0000313" key="7">
    <source>
        <dbReference type="Proteomes" id="UP000623608"/>
    </source>
</evidence>
<dbReference type="RefSeq" id="WP_203805927.1">
    <property type="nucleotide sequence ID" value="NZ_BOMY01000022.1"/>
</dbReference>
<evidence type="ECO:0000256" key="3">
    <source>
        <dbReference type="ARBA" id="ARBA00022741"/>
    </source>
</evidence>
<reference evidence="6" key="1">
    <citation type="submission" date="2021-01" db="EMBL/GenBank/DDBJ databases">
        <title>Whole genome shotgun sequence of Actinoplanes tereljensis NBRC 105297.</title>
        <authorList>
            <person name="Komaki H."/>
            <person name="Tamura T."/>
        </authorList>
    </citation>
    <scope>NUCLEOTIDE SEQUENCE</scope>
    <source>
        <strain evidence="6">NBRC 105297</strain>
    </source>
</reference>
<keyword evidence="7" id="KW-1185">Reference proteome</keyword>
<dbReference type="InterPro" id="IPR003439">
    <property type="entry name" value="ABC_transporter-like_ATP-bd"/>
</dbReference>
<dbReference type="CDD" id="cd03215">
    <property type="entry name" value="ABC_Carb_Monos_II"/>
    <property type="match status" value="1"/>
</dbReference>
<dbReference type="GO" id="GO:0005524">
    <property type="term" value="F:ATP binding"/>
    <property type="evidence" value="ECO:0007669"/>
    <property type="project" value="UniProtKB-KW"/>
</dbReference>
<proteinExistence type="predicted"/>
<evidence type="ECO:0000256" key="4">
    <source>
        <dbReference type="ARBA" id="ARBA00022840"/>
    </source>
</evidence>
<evidence type="ECO:0000256" key="1">
    <source>
        <dbReference type="ARBA" id="ARBA00022448"/>
    </source>
</evidence>
<keyword evidence="3" id="KW-0547">Nucleotide-binding</keyword>
<protein>
    <submittedName>
        <fullName evidence="6">Sugar ABC transporter ATP-binding protein</fullName>
    </submittedName>
</protein>
<accession>A0A919NLF8</accession>
<dbReference type="InterPro" id="IPR050107">
    <property type="entry name" value="ABC_carbohydrate_import_ATPase"/>
</dbReference>
<sequence>MTAPGTEVVRARGISKSFGGAVALRDVSLDLIPGEVHALMGMNGAGKSTLVRILSGAQNADDGVLEIGGTAAGPMTARKARKLGIATVPQRRELVMTLTVAENIMLGDLPTRTSLVRWNLIGKLARQALRDLGIDVDVNALAGDLTVAEQTMVEVAREVRRGGRVLILDEPTACLGAEAAAQIHALVRRLCESGVAVVFISHHISEVLALADRITVLRDGRVVWSGLAKETDETDLVRSMVGRDVVSTRPSRKSDKSVTGLKIESLADGRFIENLTVEVRKGEVVAVLGPAGDAQSRLFDLLSGRRRPERGHLEVAGKRIPFGKVARSLDSGLRCVTGDRRRLGLIPELTVDENLMLARDRLDRRRLHRRDRLARRAAPLRDDYRVVTLSPNPPVGLLSGGNQQKVLLAKWLGTEPVACLLEDPTNGVDIAAMADIHTLVDALATNGVAVLLASSDADEVMRLADRVVVVRDGRAIAEYDIDRITRDELVAVALGGAIS</sequence>
<feature type="domain" description="ABC transporter" evidence="5">
    <location>
        <begin position="251"/>
        <end position="497"/>
    </location>
</feature>
<gene>
    <name evidence="6" type="primary">rbsA_3</name>
    <name evidence="6" type="ORF">Ate02nite_30830</name>
</gene>
<dbReference type="InterPro" id="IPR003593">
    <property type="entry name" value="AAA+_ATPase"/>
</dbReference>
<feature type="domain" description="ABC transporter" evidence="5">
    <location>
        <begin position="9"/>
        <end position="244"/>
    </location>
</feature>
<dbReference type="CDD" id="cd03216">
    <property type="entry name" value="ABC_Carb_Monos_I"/>
    <property type="match status" value="1"/>
</dbReference>
<dbReference type="Pfam" id="PF00005">
    <property type="entry name" value="ABC_tran"/>
    <property type="match status" value="2"/>
</dbReference>
<dbReference type="Gene3D" id="3.40.50.300">
    <property type="entry name" value="P-loop containing nucleotide triphosphate hydrolases"/>
    <property type="match status" value="2"/>
</dbReference>